<evidence type="ECO:0000313" key="3">
    <source>
        <dbReference type="EMBL" id="EHK62695.1"/>
    </source>
</evidence>
<dbReference type="AlphaFoldDB" id="H0I4F8"/>
<reference evidence="3 4" key="1">
    <citation type="journal article" date="2011" name="Genome Biol.">
        <title>Genome-wide patterns of genetic variation in sweet and grain sorghum (Sorghum bicolor).</title>
        <authorList>
            <person name="Zheng L.Y."/>
            <person name="Guo X.S."/>
            <person name="He B."/>
            <person name="Sun L.J."/>
            <person name="Peng Y."/>
            <person name="Dong S.S."/>
            <person name="Liu T.F."/>
            <person name="Jiang S."/>
            <person name="Ramachandran S."/>
            <person name="Liu C.M."/>
            <person name="Jing H.C."/>
        </authorList>
    </citation>
    <scope>NUCLEOTIDE SEQUENCE [LARGE SCALE GENOMIC DNA]</scope>
    <source>
        <strain evidence="4">cv. Keller</strain>
    </source>
</reference>
<evidence type="ECO:0000256" key="1">
    <source>
        <dbReference type="ARBA" id="ARBA00005769"/>
    </source>
</evidence>
<dbReference type="EMBL" id="AHAQ01000013">
    <property type="protein sequence ID" value="EHK62695.1"/>
    <property type="molecule type" value="Genomic_DNA"/>
</dbReference>
<dbReference type="GO" id="GO:0016651">
    <property type="term" value="F:oxidoreductase activity, acting on NAD(P)H"/>
    <property type="evidence" value="ECO:0007669"/>
    <property type="project" value="InterPro"/>
</dbReference>
<gene>
    <name evidence="3" type="ORF">M3S_K15</name>
</gene>
<evidence type="ECO:0000313" key="4">
    <source>
        <dbReference type="Proteomes" id="UP000243337"/>
    </source>
</evidence>
<proteinExistence type="inferred from homology"/>
<dbReference type="InterPro" id="IPR029014">
    <property type="entry name" value="NiFe-Hase_large"/>
</dbReference>
<feature type="non-terminal residue" evidence="3">
    <location>
        <position position="1"/>
    </location>
</feature>
<geneLocation type="mitochondrion" evidence="3"/>
<sequence length="49" mass="5234">NSGPQHPAAHGVSRSVLEMNGEVVERAEPHIGSLQCGTKPLTLSRLLCR</sequence>
<dbReference type="Proteomes" id="UP000243337">
    <property type="component" value="Unassembled WGS sequence"/>
</dbReference>
<evidence type="ECO:0000256" key="2">
    <source>
        <dbReference type="ARBA" id="ARBA00031770"/>
    </source>
</evidence>
<accession>H0I4F8</accession>
<keyword evidence="3" id="KW-0496">Mitochondrion</keyword>
<dbReference type="PANTHER" id="PTHR11993:SF10">
    <property type="entry name" value="NADH DEHYDROGENASE [UBIQUINONE] IRON-SULFUR PROTEIN 2, MITOCHONDRIAL"/>
    <property type="match status" value="1"/>
</dbReference>
<dbReference type="Gene3D" id="1.10.645.10">
    <property type="entry name" value="Cytochrome-c3 Hydrogenase, chain B"/>
    <property type="match status" value="1"/>
</dbReference>
<dbReference type="InterPro" id="IPR022885">
    <property type="entry name" value="NDH1_su_D/H"/>
</dbReference>
<dbReference type="SUPFAM" id="SSF56762">
    <property type="entry name" value="HydB/Nqo4-like"/>
    <property type="match status" value="1"/>
</dbReference>
<protein>
    <recommendedName>
        <fullName evidence="2">NAD(P)H dehydrogenase subunit H</fullName>
    </recommendedName>
</protein>
<organism evidence="3 4">
    <name type="scientific">Sorghum bicolor</name>
    <name type="common">Sorghum</name>
    <name type="synonym">Sorghum vulgare</name>
    <dbReference type="NCBI Taxonomy" id="4558"/>
    <lineage>
        <taxon>Eukaryota</taxon>
        <taxon>Viridiplantae</taxon>
        <taxon>Streptophyta</taxon>
        <taxon>Embryophyta</taxon>
        <taxon>Tracheophyta</taxon>
        <taxon>Spermatophyta</taxon>
        <taxon>Magnoliopsida</taxon>
        <taxon>Liliopsida</taxon>
        <taxon>Poales</taxon>
        <taxon>Poaceae</taxon>
        <taxon>PACMAD clade</taxon>
        <taxon>Panicoideae</taxon>
        <taxon>Andropogonodae</taxon>
        <taxon>Andropogoneae</taxon>
        <taxon>Sorghinae</taxon>
        <taxon>Sorghum</taxon>
    </lineage>
</organism>
<dbReference type="PANTHER" id="PTHR11993">
    <property type="entry name" value="NADH-UBIQUINONE OXIDOREDUCTASE 49 KDA SUBUNIT"/>
    <property type="match status" value="1"/>
</dbReference>
<comment type="caution">
    <text evidence="3">The sequence shown here is derived from an EMBL/GenBank/DDBJ whole genome shotgun (WGS) entry which is preliminary data.</text>
</comment>
<comment type="similarity">
    <text evidence="1">Belongs to the complex I 49 kDa subunit family.</text>
</comment>
<name>H0I4F8_SORBI</name>